<dbReference type="GO" id="GO:0006082">
    <property type="term" value="P:organic acid metabolic process"/>
    <property type="evidence" value="ECO:0007669"/>
    <property type="project" value="TreeGrafter"/>
</dbReference>
<evidence type="ECO:0000256" key="6">
    <source>
        <dbReference type="ARBA" id="ARBA00023004"/>
    </source>
</evidence>
<keyword evidence="4 8" id="KW-0479">Metal-binding</keyword>
<dbReference type="PANTHER" id="PTHR24300:SF397">
    <property type="entry name" value="CYTOCHROME P450 2U1"/>
    <property type="match status" value="1"/>
</dbReference>
<feature type="transmembrane region" description="Helical" evidence="10">
    <location>
        <begin position="246"/>
        <end position="262"/>
    </location>
</feature>
<comment type="cofactor">
    <cofactor evidence="1 8">
        <name>heme</name>
        <dbReference type="ChEBI" id="CHEBI:30413"/>
    </cofactor>
</comment>
<sequence>MGLGTARQTLKAAMATPRPHGEADAAGAQDAADALDVCETPGHSDLPNGLIHTTLAGEDGGGKPQGFLCGLRKGIRKHRDYVRIPVPDPKTDHLPLEWWKTGVAFIYACFNLVLTTVVITVVHERVPDKETSPPLPDKFFDYIDRVSWAFTVTEVNGMILLGLWFMQWLFLKYRAIAGRRFFFLMGTLYLYRCVTMYITTLPVPGKHMTCAPKLYGDSQAKVHRILQLISGGGLSMASSDLMCGDFLYSGHTLMLTLTYLFIKEYSPRTFWLYHVVCWLLSIVGVVCILVAHEHYSVDVVVAYFITSRLFYWYHTMANVQELRNSPHNYLKNTWWGHVFNFFEKNIQTQVPCTFCWPIPWPPSCFKNSCKRPDIPIITILTKRRGIVFAPYGSVWRQQRKFCHTILRNLGLSKLGLESCVQELGFVKSELRKRSEVGMVDLVPLISTAVSNVICSISFGCRYYHQDQEFRTMLDLMARGLEIIADRSAVLINVCPWLYYVPFGIFKEIRKVETDVSCFLKAIIAQHSSSLDPDNPKDLIDMYLVETARRQGKAISEQASFSEDYLFYIISDLFVAGTDTTTNTILWTLLYMCIYPQVQEKVQAEIDSVVGLDRPPSLEDKASLPFTEATIMEVQRMTAVVPLAVPHMASKTTVFRDYTIPKGTVILPNLWSALRDPALWEDPDTFNPFRFLTEDGQILRRECFIPFGIGRRVCMGEQLAKMELFLIISGLIQAFTFRLPEDQAPPPMHGRFGLTLAPCPYRVCVTPRPVVQ</sequence>
<keyword evidence="10" id="KW-0812">Transmembrane</keyword>
<evidence type="ECO:0000256" key="2">
    <source>
        <dbReference type="ARBA" id="ARBA00010617"/>
    </source>
</evidence>
<evidence type="ECO:0000256" key="4">
    <source>
        <dbReference type="ARBA" id="ARBA00022723"/>
    </source>
</evidence>
<dbReference type="PANTHER" id="PTHR24300">
    <property type="entry name" value="CYTOCHROME P450 508A4-RELATED"/>
    <property type="match status" value="1"/>
</dbReference>
<dbReference type="InterPro" id="IPR025749">
    <property type="entry name" value="Sphingomyelin_synth-like_dom"/>
</dbReference>
<dbReference type="InterPro" id="IPR002401">
    <property type="entry name" value="Cyt_P450_E_grp-I"/>
</dbReference>
<evidence type="ECO:0000256" key="10">
    <source>
        <dbReference type="SAM" id="Phobius"/>
    </source>
</evidence>
<dbReference type="Proteomes" id="UP001152803">
    <property type="component" value="Unassembled WGS sequence"/>
</dbReference>
<comment type="caution">
    <text evidence="12">The sequence shown here is derived from an EMBL/GenBank/DDBJ whole genome shotgun (WGS) entry which is preliminary data.</text>
</comment>
<dbReference type="FunFam" id="1.10.630.10:FF:000036">
    <property type="entry name" value="CYtochrome P450 family"/>
    <property type="match status" value="1"/>
</dbReference>
<dbReference type="PROSITE" id="PS00086">
    <property type="entry name" value="CYTOCHROME_P450"/>
    <property type="match status" value="1"/>
</dbReference>
<reference evidence="12" key="1">
    <citation type="journal article" date="2023" name="Science">
        <title>Genome structures resolve the early diversification of teleost fishes.</title>
        <authorList>
            <person name="Parey E."/>
            <person name="Louis A."/>
            <person name="Montfort J."/>
            <person name="Bouchez O."/>
            <person name="Roques C."/>
            <person name="Iampietro C."/>
            <person name="Lluch J."/>
            <person name="Castinel A."/>
            <person name="Donnadieu C."/>
            <person name="Desvignes T."/>
            <person name="Floi Bucao C."/>
            <person name="Jouanno E."/>
            <person name="Wen M."/>
            <person name="Mejri S."/>
            <person name="Dirks R."/>
            <person name="Jansen H."/>
            <person name="Henkel C."/>
            <person name="Chen W.J."/>
            <person name="Zahm M."/>
            <person name="Cabau C."/>
            <person name="Klopp C."/>
            <person name="Thompson A.W."/>
            <person name="Robinson-Rechavi M."/>
            <person name="Braasch I."/>
            <person name="Lecointre G."/>
            <person name="Bobe J."/>
            <person name="Postlethwait J.H."/>
            <person name="Berthelot C."/>
            <person name="Roest Crollius H."/>
            <person name="Guiguen Y."/>
        </authorList>
    </citation>
    <scope>NUCLEOTIDE SEQUENCE</scope>
    <source>
        <strain evidence="12">Concon-B</strain>
    </source>
</reference>
<proteinExistence type="inferred from homology"/>
<dbReference type="Pfam" id="PF00067">
    <property type="entry name" value="p450"/>
    <property type="match status" value="1"/>
</dbReference>
<evidence type="ECO:0000256" key="7">
    <source>
        <dbReference type="ARBA" id="ARBA00023033"/>
    </source>
</evidence>
<evidence type="ECO:0000313" key="13">
    <source>
        <dbReference type="Proteomes" id="UP001152803"/>
    </source>
</evidence>
<dbReference type="EMBL" id="JAFJMO010000008">
    <property type="protein sequence ID" value="KAJ8269628.1"/>
    <property type="molecule type" value="Genomic_DNA"/>
</dbReference>
<feature type="domain" description="Sphingomyelin synthase-like" evidence="11">
    <location>
        <begin position="242"/>
        <end position="315"/>
    </location>
</feature>
<keyword evidence="10" id="KW-1133">Transmembrane helix</keyword>
<evidence type="ECO:0000256" key="1">
    <source>
        <dbReference type="ARBA" id="ARBA00001971"/>
    </source>
</evidence>
<dbReference type="SUPFAM" id="SSF48264">
    <property type="entry name" value="Cytochrome P450"/>
    <property type="match status" value="1"/>
</dbReference>
<keyword evidence="13" id="KW-1185">Reference proteome</keyword>
<dbReference type="InterPro" id="IPR001128">
    <property type="entry name" value="Cyt_P450"/>
</dbReference>
<feature type="region of interest" description="Disordered" evidence="9">
    <location>
        <begin position="1"/>
        <end position="29"/>
    </location>
</feature>
<dbReference type="OrthoDB" id="1844152at2759"/>
<dbReference type="GO" id="GO:0016712">
    <property type="term" value="F:oxidoreductase activity, acting on paired donors, with incorporation or reduction of molecular oxygen, reduced flavin or flavoprotein as one donor, and incorporation of one atom of oxygen"/>
    <property type="evidence" value="ECO:0007669"/>
    <property type="project" value="TreeGrafter"/>
</dbReference>
<keyword evidence="10" id="KW-0472">Membrane</keyword>
<keyword evidence="5" id="KW-0560">Oxidoreductase</keyword>
<evidence type="ECO:0000313" key="12">
    <source>
        <dbReference type="EMBL" id="KAJ8269628.1"/>
    </source>
</evidence>
<organism evidence="12 13">
    <name type="scientific">Conger conger</name>
    <name type="common">Conger eel</name>
    <name type="synonym">Muraena conger</name>
    <dbReference type="NCBI Taxonomy" id="82655"/>
    <lineage>
        <taxon>Eukaryota</taxon>
        <taxon>Metazoa</taxon>
        <taxon>Chordata</taxon>
        <taxon>Craniata</taxon>
        <taxon>Vertebrata</taxon>
        <taxon>Euteleostomi</taxon>
        <taxon>Actinopterygii</taxon>
        <taxon>Neopterygii</taxon>
        <taxon>Teleostei</taxon>
        <taxon>Anguilliformes</taxon>
        <taxon>Congridae</taxon>
        <taxon>Conger</taxon>
    </lineage>
</organism>
<evidence type="ECO:0000256" key="9">
    <source>
        <dbReference type="SAM" id="MobiDB-lite"/>
    </source>
</evidence>
<feature type="binding site" description="axial binding residue" evidence="8">
    <location>
        <position position="713"/>
    </location>
    <ligand>
        <name>heme</name>
        <dbReference type="ChEBI" id="CHEBI:30413"/>
    </ligand>
    <ligandPart>
        <name>Fe</name>
        <dbReference type="ChEBI" id="CHEBI:18248"/>
    </ligandPart>
</feature>
<dbReference type="GO" id="GO:0008395">
    <property type="term" value="F:steroid hydroxylase activity"/>
    <property type="evidence" value="ECO:0007669"/>
    <property type="project" value="TreeGrafter"/>
</dbReference>
<protein>
    <recommendedName>
        <fullName evidence="11">Sphingomyelin synthase-like domain-containing protein</fullName>
    </recommendedName>
</protein>
<feature type="transmembrane region" description="Helical" evidence="10">
    <location>
        <begin position="181"/>
        <end position="199"/>
    </location>
</feature>
<keyword evidence="7" id="KW-0503">Monooxygenase</keyword>
<dbReference type="InterPro" id="IPR017972">
    <property type="entry name" value="Cyt_P450_CS"/>
</dbReference>
<dbReference type="GO" id="GO:0005506">
    <property type="term" value="F:iron ion binding"/>
    <property type="evidence" value="ECO:0007669"/>
    <property type="project" value="InterPro"/>
</dbReference>
<comment type="similarity">
    <text evidence="2">Belongs to the cytochrome P450 family.</text>
</comment>
<dbReference type="PRINTS" id="PR00385">
    <property type="entry name" value="P450"/>
</dbReference>
<dbReference type="GO" id="GO:0006805">
    <property type="term" value="P:xenobiotic metabolic process"/>
    <property type="evidence" value="ECO:0007669"/>
    <property type="project" value="TreeGrafter"/>
</dbReference>
<dbReference type="GO" id="GO:0020037">
    <property type="term" value="F:heme binding"/>
    <property type="evidence" value="ECO:0007669"/>
    <property type="project" value="InterPro"/>
</dbReference>
<evidence type="ECO:0000256" key="8">
    <source>
        <dbReference type="PIRSR" id="PIRSR602401-1"/>
    </source>
</evidence>
<accession>A0A9Q1DHA9</accession>
<feature type="transmembrane region" description="Helical" evidence="10">
    <location>
        <begin position="104"/>
        <end position="126"/>
    </location>
</feature>
<dbReference type="InterPro" id="IPR036396">
    <property type="entry name" value="Cyt_P450_sf"/>
</dbReference>
<dbReference type="GO" id="GO:0005737">
    <property type="term" value="C:cytoplasm"/>
    <property type="evidence" value="ECO:0007669"/>
    <property type="project" value="TreeGrafter"/>
</dbReference>
<feature type="transmembrane region" description="Helical" evidence="10">
    <location>
        <begin position="271"/>
        <end position="291"/>
    </location>
</feature>
<keyword evidence="3 8" id="KW-0349">Heme</keyword>
<dbReference type="PRINTS" id="PR00463">
    <property type="entry name" value="EP450I"/>
</dbReference>
<dbReference type="AlphaFoldDB" id="A0A9Q1DHA9"/>
<name>A0A9Q1DHA9_CONCO</name>
<evidence type="ECO:0000256" key="5">
    <source>
        <dbReference type="ARBA" id="ARBA00023002"/>
    </source>
</evidence>
<gene>
    <name evidence="12" type="ORF">COCON_G00122350</name>
</gene>
<feature type="transmembrane region" description="Helical" evidence="10">
    <location>
        <begin position="146"/>
        <end position="169"/>
    </location>
</feature>
<dbReference type="InterPro" id="IPR050182">
    <property type="entry name" value="Cytochrome_P450_fam2"/>
</dbReference>
<evidence type="ECO:0000256" key="3">
    <source>
        <dbReference type="ARBA" id="ARBA00022617"/>
    </source>
</evidence>
<dbReference type="Gene3D" id="1.10.630.10">
    <property type="entry name" value="Cytochrome P450"/>
    <property type="match status" value="1"/>
</dbReference>
<dbReference type="Pfam" id="PF14360">
    <property type="entry name" value="PAP2_C"/>
    <property type="match status" value="1"/>
</dbReference>
<keyword evidence="6 8" id="KW-0408">Iron</keyword>
<evidence type="ECO:0000259" key="11">
    <source>
        <dbReference type="Pfam" id="PF14360"/>
    </source>
</evidence>